<protein>
    <submittedName>
        <fullName evidence="2">Uncharacterized protein</fullName>
    </submittedName>
</protein>
<organism evidence="2 3">
    <name type="scientific">Variovorax robiniae</name>
    <dbReference type="NCBI Taxonomy" id="1836199"/>
    <lineage>
        <taxon>Bacteria</taxon>
        <taxon>Pseudomonadati</taxon>
        <taxon>Pseudomonadota</taxon>
        <taxon>Betaproteobacteria</taxon>
        <taxon>Burkholderiales</taxon>
        <taxon>Comamonadaceae</taxon>
        <taxon>Variovorax</taxon>
    </lineage>
</organism>
<dbReference type="Proteomes" id="UP001367030">
    <property type="component" value="Unassembled WGS sequence"/>
</dbReference>
<proteinExistence type="predicted"/>
<keyword evidence="1" id="KW-0472">Membrane</keyword>
<name>A0ABU8X675_9BURK</name>
<keyword evidence="1" id="KW-0812">Transmembrane</keyword>
<accession>A0ABU8X675</accession>
<evidence type="ECO:0000313" key="3">
    <source>
        <dbReference type="Proteomes" id="UP001367030"/>
    </source>
</evidence>
<comment type="caution">
    <text evidence="2">The sequence shown here is derived from an EMBL/GenBank/DDBJ whole genome shotgun (WGS) entry which is preliminary data.</text>
</comment>
<feature type="transmembrane region" description="Helical" evidence="1">
    <location>
        <begin position="6"/>
        <end position="26"/>
    </location>
</feature>
<evidence type="ECO:0000313" key="2">
    <source>
        <dbReference type="EMBL" id="MEJ8855317.1"/>
    </source>
</evidence>
<dbReference type="EMBL" id="JBBKZS010000004">
    <property type="protein sequence ID" value="MEJ8855317.1"/>
    <property type="molecule type" value="Genomic_DNA"/>
</dbReference>
<gene>
    <name evidence="2" type="ORF">WKW79_12095</name>
</gene>
<dbReference type="PROSITE" id="PS51257">
    <property type="entry name" value="PROKAR_LIPOPROTEIN"/>
    <property type="match status" value="1"/>
</dbReference>
<keyword evidence="3" id="KW-1185">Reference proteome</keyword>
<sequence length="86" mass="8968">MKTTDWFVTIVMLIGLAGCIAMSPLVQPARPLAAPPPGMREACAGQAEGARLPLPGRHDGPLTGLCLRGPDGQLVLRARNLTAPLT</sequence>
<evidence type="ECO:0000256" key="1">
    <source>
        <dbReference type="SAM" id="Phobius"/>
    </source>
</evidence>
<reference evidence="2 3" key="1">
    <citation type="submission" date="2024-03" db="EMBL/GenBank/DDBJ databases">
        <title>Novel species of the genus Variovorax.</title>
        <authorList>
            <person name="Liu Q."/>
            <person name="Xin Y.-H."/>
        </authorList>
    </citation>
    <scope>NUCLEOTIDE SEQUENCE [LARGE SCALE GENOMIC DNA]</scope>
    <source>
        <strain evidence="2 3">KACC 18901</strain>
    </source>
</reference>
<keyword evidence="1" id="KW-1133">Transmembrane helix</keyword>
<dbReference type="RefSeq" id="WP_340335397.1">
    <property type="nucleotide sequence ID" value="NZ_JBBKZS010000004.1"/>
</dbReference>